<keyword evidence="1" id="KW-0732">Signal</keyword>
<evidence type="ECO:0000313" key="2">
    <source>
        <dbReference type="EMBL" id="KAL2322299.1"/>
    </source>
</evidence>
<evidence type="ECO:0000256" key="1">
    <source>
        <dbReference type="SAM" id="SignalP"/>
    </source>
</evidence>
<comment type="caution">
    <text evidence="2">The sequence shown here is derived from an EMBL/GenBank/DDBJ whole genome shotgun (WGS) entry which is preliminary data.</text>
</comment>
<feature type="chain" id="PRO_5044772349" evidence="1">
    <location>
        <begin position="23"/>
        <end position="50"/>
    </location>
</feature>
<reference evidence="2 3" key="1">
    <citation type="submission" date="2024-08" db="EMBL/GenBank/DDBJ databases">
        <title>Insights into the chromosomal genome structure of Flemingia macrophylla.</title>
        <authorList>
            <person name="Ding Y."/>
            <person name="Zhao Y."/>
            <person name="Bi W."/>
            <person name="Wu M."/>
            <person name="Zhao G."/>
            <person name="Gong Y."/>
            <person name="Li W."/>
            <person name="Zhang P."/>
        </authorList>
    </citation>
    <scope>NUCLEOTIDE SEQUENCE [LARGE SCALE GENOMIC DNA]</scope>
    <source>
        <strain evidence="2">DYQJB</strain>
        <tissue evidence="2">Leaf</tissue>
    </source>
</reference>
<protein>
    <submittedName>
        <fullName evidence="2">Uncharacterized protein</fullName>
    </submittedName>
</protein>
<evidence type="ECO:0000313" key="3">
    <source>
        <dbReference type="Proteomes" id="UP001603857"/>
    </source>
</evidence>
<sequence length="50" mass="5799">MHRWAIPVEIPLLVVWLECVEAPQELQMNEKSDDCGLQYRMPQASIALVF</sequence>
<dbReference type="AlphaFoldDB" id="A0ABD1LFJ5"/>
<keyword evidence="3" id="KW-1185">Reference proteome</keyword>
<dbReference type="Proteomes" id="UP001603857">
    <property type="component" value="Unassembled WGS sequence"/>
</dbReference>
<accession>A0ABD1LFJ5</accession>
<dbReference type="EMBL" id="JBGMDY010000009">
    <property type="protein sequence ID" value="KAL2322299.1"/>
    <property type="molecule type" value="Genomic_DNA"/>
</dbReference>
<feature type="signal peptide" evidence="1">
    <location>
        <begin position="1"/>
        <end position="22"/>
    </location>
</feature>
<gene>
    <name evidence="2" type="ORF">Fmac_026678</name>
</gene>
<proteinExistence type="predicted"/>
<name>A0ABD1LFJ5_9FABA</name>
<organism evidence="2 3">
    <name type="scientific">Flemingia macrophylla</name>
    <dbReference type="NCBI Taxonomy" id="520843"/>
    <lineage>
        <taxon>Eukaryota</taxon>
        <taxon>Viridiplantae</taxon>
        <taxon>Streptophyta</taxon>
        <taxon>Embryophyta</taxon>
        <taxon>Tracheophyta</taxon>
        <taxon>Spermatophyta</taxon>
        <taxon>Magnoliopsida</taxon>
        <taxon>eudicotyledons</taxon>
        <taxon>Gunneridae</taxon>
        <taxon>Pentapetalae</taxon>
        <taxon>rosids</taxon>
        <taxon>fabids</taxon>
        <taxon>Fabales</taxon>
        <taxon>Fabaceae</taxon>
        <taxon>Papilionoideae</taxon>
        <taxon>50 kb inversion clade</taxon>
        <taxon>NPAAA clade</taxon>
        <taxon>indigoferoid/millettioid clade</taxon>
        <taxon>Phaseoleae</taxon>
        <taxon>Flemingia</taxon>
    </lineage>
</organism>